<name>C0BF18_9FIRM</name>
<organism evidence="1 2">
    <name type="scientific">Coprococcus comes ATCC 27758</name>
    <dbReference type="NCBI Taxonomy" id="470146"/>
    <lineage>
        <taxon>Bacteria</taxon>
        <taxon>Bacillati</taxon>
        <taxon>Bacillota</taxon>
        <taxon>Clostridia</taxon>
        <taxon>Lachnospirales</taxon>
        <taxon>Lachnospiraceae</taxon>
        <taxon>Coprococcus</taxon>
    </lineage>
</organism>
<comment type="caution">
    <text evidence="1">The sequence shown here is derived from an EMBL/GenBank/DDBJ whole genome shotgun (WGS) entry which is preliminary data.</text>
</comment>
<reference evidence="1 2" key="2">
    <citation type="submission" date="2009-03" db="EMBL/GenBank/DDBJ databases">
        <title>Draft genome sequence of Coprococcus comes (ATCC 27758).</title>
        <authorList>
            <person name="Sudarsanam P."/>
            <person name="Ley R."/>
            <person name="Guruge J."/>
            <person name="Turnbaugh P.J."/>
            <person name="Mahowald M."/>
            <person name="Liep D."/>
            <person name="Gordon J."/>
        </authorList>
    </citation>
    <scope>NUCLEOTIDE SEQUENCE [LARGE SCALE GENOMIC DNA]</scope>
    <source>
        <strain evidence="1 2">ATCC 27758</strain>
    </source>
</reference>
<dbReference type="GeneID" id="92826317"/>
<dbReference type="AlphaFoldDB" id="C0BF18"/>
<evidence type="ECO:0000313" key="2">
    <source>
        <dbReference type="Proteomes" id="UP000003793"/>
    </source>
</evidence>
<sequence>MDKKKDLIQMLEKIQNPNHLAMVYGFVKRMYLEEQKEREKKHE</sequence>
<gene>
    <name evidence="1" type="ORF">COPCOM_03780</name>
</gene>
<reference evidence="1 2" key="1">
    <citation type="submission" date="2009-02" db="EMBL/GenBank/DDBJ databases">
        <authorList>
            <person name="Fulton L."/>
            <person name="Clifton S."/>
            <person name="Fulton B."/>
            <person name="Xu J."/>
            <person name="Minx P."/>
            <person name="Pepin K.H."/>
            <person name="Johnson M."/>
            <person name="Bhonagiri V."/>
            <person name="Nash W.E."/>
            <person name="Mardis E.R."/>
            <person name="Wilson R.K."/>
        </authorList>
    </citation>
    <scope>NUCLEOTIDE SEQUENCE [LARGE SCALE GENOMIC DNA]</scope>
    <source>
        <strain evidence="1 2">ATCC 27758</strain>
    </source>
</reference>
<dbReference type="RefSeq" id="WP_008371068.1">
    <property type="nucleotide sequence ID" value="NZ_CP102277.1"/>
</dbReference>
<proteinExistence type="predicted"/>
<dbReference type="EMBL" id="ABVR01000046">
    <property type="protein sequence ID" value="EEG87863.1"/>
    <property type="molecule type" value="Genomic_DNA"/>
</dbReference>
<dbReference type="HOGENOM" id="CLU_3232261_0_0_9"/>
<evidence type="ECO:0000313" key="1">
    <source>
        <dbReference type="EMBL" id="EEG87863.1"/>
    </source>
</evidence>
<dbReference type="Proteomes" id="UP000003793">
    <property type="component" value="Unassembled WGS sequence"/>
</dbReference>
<accession>C0BF18</accession>
<protein>
    <submittedName>
        <fullName evidence="1">Uncharacterized protein</fullName>
    </submittedName>
</protein>